<proteinExistence type="predicted"/>
<dbReference type="AlphaFoldDB" id="A0A679HF17"/>
<reference evidence="1 2" key="1">
    <citation type="submission" date="2020-02" db="EMBL/GenBank/DDBJ databases">
        <title>Whole-genome sequencing and comparative analysis of the genomes of Bacteroides thetaiotaomicron and Escherichia coli isolated from a healthy resident in Vietnam.</title>
        <authorList>
            <person name="Mohsin M."/>
            <person name="Tanaka K."/>
            <person name="Kawahara R."/>
            <person name="Kondo S."/>
            <person name="Noguchi H."/>
            <person name="Motooka D."/>
            <person name="Nakamura S."/>
            <person name="Khong D.T."/>
            <person name="Nguyen T.N."/>
            <person name="Tran H.T."/>
            <person name="Yamamoto Y."/>
        </authorList>
    </citation>
    <scope>NUCLEOTIDE SEQUENCE [LARGE SCALE GENOMIC DNA]</scope>
    <source>
        <strain evidence="1 2">F9-2</strain>
    </source>
</reference>
<organism evidence="1 2">
    <name type="scientific">Bacteroides thetaiotaomicron</name>
    <dbReference type="NCBI Taxonomy" id="818"/>
    <lineage>
        <taxon>Bacteria</taxon>
        <taxon>Pseudomonadati</taxon>
        <taxon>Bacteroidota</taxon>
        <taxon>Bacteroidia</taxon>
        <taxon>Bacteroidales</taxon>
        <taxon>Bacteroidaceae</taxon>
        <taxon>Bacteroides</taxon>
    </lineage>
</organism>
<name>A0A679HF17_BACT4</name>
<sequence>MFYSVVDDNTANSNKIPSVILDYGRQGDRIFGGHDPDVPYVISYAGMYDQRL</sequence>
<evidence type="ECO:0000313" key="1">
    <source>
        <dbReference type="EMBL" id="BCA49596.1"/>
    </source>
</evidence>
<dbReference type="Proteomes" id="UP000500882">
    <property type="component" value="Chromosome"/>
</dbReference>
<accession>A0A679HF17</accession>
<gene>
    <name evidence="1" type="ORF">BatF92_15380</name>
</gene>
<evidence type="ECO:0000313" key="2">
    <source>
        <dbReference type="Proteomes" id="UP000500882"/>
    </source>
</evidence>
<protein>
    <submittedName>
        <fullName evidence="1">Uncharacterized protein</fullName>
    </submittedName>
</protein>
<dbReference type="EMBL" id="AP022660">
    <property type="protein sequence ID" value="BCA49596.1"/>
    <property type="molecule type" value="Genomic_DNA"/>
</dbReference>